<reference evidence="2 3" key="1">
    <citation type="submission" date="2017-08" db="EMBL/GenBank/DDBJ databases">
        <title>Complete genome sequence of Gluconacetobacter saccharivorans CV1 isolated from Fermented Vinegar.</title>
        <authorList>
            <person name="Kim S.-Y."/>
        </authorList>
    </citation>
    <scope>NUCLEOTIDE SEQUENCE [LARGE SCALE GENOMIC DNA]</scope>
    <source>
        <strain evidence="2 3">CV1</strain>
    </source>
</reference>
<proteinExistence type="predicted"/>
<gene>
    <name evidence="2" type="ORF">CD178_01762</name>
</gene>
<evidence type="ECO:0000313" key="3">
    <source>
        <dbReference type="Proteomes" id="UP000264120"/>
    </source>
</evidence>
<accession>A0A347WCD2</accession>
<keyword evidence="3" id="KW-1185">Reference proteome</keyword>
<name>A0A347WCD2_9PROT</name>
<dbReference type="EMBL" id="CP023036">
    <property type="protein sequence ID" value="AXY22525.1"/>
    <property type="molecule type" value="Genomic_DNA"/>
</dbReference>
<feature type="region of interest" description="Disordered" evidence="1">
    <location>
        <begin position="1"/>
        <end position="175"/>
    </location>
</feature>
<organism evidence="2 3">
    <name type="scientific">Komagataeibacter saccharivorans</name>
    <dbReference type="NCBI Taxonomy" id="265959"/>
    <lineage>
        <taxon>Bacteria</taxon>
        <taxon>Pseudomonadati</taxon>
        <taxon>Pseudomonadota</taxon>
        <taxon>Alphaproteobacteria</taxon>
        <taxon>Acetobacterales</taxon>
        <taxon>Acetobacteraceae</taxon>
        <taxon>Komagataeibacter</taxon>
    </lineage>
</organism>
<dbReference type="AlphaFoldDB" id="A0A347WCD2"/>
<protein>
    <submittedName>
        <fullName evidence="2">Uncharacterized protein</fullName>
    </submittedName>
</protein>
<evidence type="ECO:0000313" key="2">
    <source>
        <dbReference type="EMBL" id="AXY22525.1"/>
    </source>
</evidence>
<dbReference type="RefSeq" id="WP_162900445.1">
    <property type="nucleotide sequence ID" value="NZ_CP023036.1"/>
</dbReference>
<dbReference type="Proteomes" id="UP000264120">
    <property type="component" value="Chromosome"/>
</dbReference>
<sequence length="175" mass="17811">MSKPAKPVTAPSRRKASPEAGSSVAAEPPATTAVRQRKGGAAAAKAAGTKSVSRTSRAKADAGIADAPPVETGGGRLTAPKADMMEKEVTSPARNKRAAPKSGAVAGKKRKSPTVASKTARADTPARRPRKAAGAKGSAGSARPRRSAVDAWRETRAARKQARLERLAAQKAASS</sequence>
<feature type="compositionally biased region" description="Low complexity" evidence="1">
    <location>
        <begin position="39"/>
        <end position="48"/>
    </location>
</feature>
<evidence type="ECO:0000256" key="1">
    <source>
        <dbReference type="SAM" id="MobiDB-lite"/>
    </source>
</evidence>
<dbReference type="KEGG" id="ksc:CD178_01762"/>
<feature type="compositionally biased region" description="Basic and acidic residues" evidence="1">
    <location>
        <begin position="147"/>
        <end position="168"/>
    </location>
</feature>